<sequence length="144" mass="15945">MTVNDARAVPKSKLVFTELQHPANGQAVHFWTFAMVDRDPDSFGVRGRYENDLFRSQNDSLHWAPEVVFVWRAVDTQAESKAIIAVKAAVLALSQAAELCERAGVDVPVQVHIENALHEAQRGLTRGTDQAFGDFQGNNNRAQS</sequence>
<organism evidence="1 2">
    <name type="scientific">Variovorax guangxiensis</name>
    <dbReference type="NCBI Taxonomy" id="1775474"/>
    <lineage>
        <taxon>Bacteria</taxon>
        <taxon>Pseudomonadati</taxon>
        <taxon>Pseudomonadota</taxon>
        <taxon>Betaproteobacteria</taxon>
        <taxon>Burkholderiales</taxon>
        <taxon>Comamonadaceae</taxon>
        <taxon>Variovorax</taxon>
    </lineage>
</organism>
<accession>A0A3S1A7Z7</accession>
<dbReference type="RefSeq" id="WP_126025920.1">
    <property type="nucleotide sequence ID" value="NZ_RXFT01000026.1"/>
</dbReference>
<evidence type="ECO:0000313" key="2">
    <source>
        <dbReference type="Proteomes" id="UP000281118"/>
    </source>
</evidence>
<name>A0A3S1A7Z7_9BURK</name>
<dbReference type="AlphaFoldDB" id="A0A3S1A7Z7"/>
<protein>
    <submittedName>
        <fullName evidence="1">Uncharacterized protein</fullName>
    </submittedName>
</protein>
<comment type="caution">
    <text evidence="1">The sequence shown here is derived from an EMBL/GenBank/DDBJ whole genome shotgun (WGS) entry which is preliminary data.</text>
</comment>
<proteinExistence type="predicted"/>
<reference evidence="1 2" key="1">
    <citation type="submission" date="2018-12" db="EMBL/GenBank/DDBJ databases">
        <title>The genome sequences of Variovorax guangxiensis DSM 27352.</title>
        <authorList>
            <person name="Gao J."/>
            <person name="Sun J."/>
        </authorList>
    </citation>
    <scope>NUCLEOTIDE SEQUENCE [LARGE SCALE GENOMIC DNA]</scope>
    <source>
        <strain evidence="1 2">DSM 27352</strain>
    </source>
</reference>
<gene>
    <name evidence="1" type="ORF">EJP67_32955</name>
</gene>
<evidence type="ECO:0000313" key="1">
    <source>
        <dbReference type="EMBL" id="RUR71867.1"/>
    </source>
</evidence>
<dbReference type="Proteomes" id="UP000281118">
    <property type="component" value="Unassembled WGS sequence"/>
</dbReference>
<dbReference type="EMBL" id="RXFT01000026">
    <property type="protein sequence ID" value="RUR71867.1"/>
    <property type="molecule type" value="Genomic_DNA"/>
</dbReference>